<evidence type="ECO:0000313" key="6">
    <source>
        <dbReference type="EMBL" id="PWN87951.1"/>
    </source>
</evidence>
<dbReference type="PROSITE" id="PS00463">
    <property type="entry name" value="ZN2_CY6_FUNGAL_1"/>
    <property type="match status" value="1"/>
</dbReference>
<dbReference type="CDD" id="cd12148">
    <property type="entry name" value="fungal_TF_MHR"/>
    <property type="match status" value="1"/>
</dbReference>
<feature type="region of interest" description="Disordered" evidence="4">
    <location>
        <begin position="1"/>
        <end position="21"/>
    </location>
</feature>
<sequence length="716" mass="77250">MDEQSAAPASSSPSPSPSKAVSCKECRRLKLRCSRVWPCDNCQRRSVAHLCPHRTSAYQRRPRQRGRPSLSLNEASIVTEAAQGLASLSERYGEDAGAGWAEGRRQQLGGRQDGAGEGQYVGSSAYSVYYMPDSGEEEPLHPRRPIGTGQSTMQDADEDHDDDALFRTLAVPGQGPTRDEEQVLEAVRARLPPRAVAVRCLQVYVGHVSWMYSPIAIDELVAEAWDPFYGGTPGASLTRAALLLVVLALGRHFDSDVAESDGLGRDFVRLAWHASHMTMPRRYSLTAMQTTLLLGLFVMNTDGGMHTEDFYPLMGAAVRRAIGYGLHRASAERRCDEAEKQRRRVLFWELYSSDAYRGLAYCRPTNIQGGTVDVALPASLPVYFVAKHRLAMIINRALAEVLCQPSPRYDEALRFDAELRQLLASLPRLTKFAPYGLGDIVARDAATHPHDLHTYLQAHTLHINVHQALLHLHRPWLARAIQAPGDPLASTHVHSVVAVGESSRALIGLGGDVCETLPVLARRWGYFWVHVFDVAICQAVHAALKPATMAGSSAYLDVQRALDVVASVRPHLSAHWAARFKVIEDLRNVARDRIEGTSSASTSGASSGGPSSVAVGHGPLSEDNALRLLGAEPQDAAATTAATLGAAQASTGAPAPATAAATTPAAQTTASYVQPADLLSGFSTLQGDFLSEHDGLSDLLSQFLGHSDLDGLLAEP</sequence>
<reference evidence="6" key="1">
    <citation type="journal article" date="2018" name="Mol. Biol. Evol.">
        <title>Broad Genomic Sampling Reveals a Smut Pathogenic Ancestry of the Fungal Clade Ustilaginomycotina.</title>
        <authorList>
            <person name="Kijpornyongpan T."/>
            <person name="Mondo S.J."/>
            <person name="Barry K."/>
            <person name="Sandor L."/>
            <person name="Lee J."/>
            <person name="Lipzen A."/>
            <person name="Pangilinan J."/>
            <person name="LaButti K."/>
            <person name="Hainaut M."/>
            <person name="Henrissat B."/>
            <person name="Grigoriev I.V."/>
            <person name="Spatafora J.W."/>
            <person name="Aime M.C."/>
        </authorList>
    </citation>
    <scope>NUCLEOTIDE SEQUENCE [LARGE SCALE GENOMIC DNA]</scope>
    <source>
        <strain evidence="6">MCA 4198</strain>
    </source>
</reference>
<dbReference type="SMART" id="SM00906">
    <property type="entry name" value="Fungal_trans"/>
    <property type="match status" value="1"/>
</dbReference>
<dbReference type="Gene3D" id="4.10.240.10">
    <property type="entry name" value="Zn(2)-C6 fungal-type DNA-binding domain"/>
    <property type="match status" value="1"/>
</dbReference>
<dbReference type="SMART" id="SM00066">
    <property type="entry name" value="GAL4"/>
    <property type="match status" value="1"/>
</dbReference>
<dbReference type="GO" id="GO:0003677">
    <property type="term" value="F:DNA binding"/>
    <property type="evidence" value="ECO:0007669"/>
    <property type="project" value="InterPro"/>
</dbReference>
<dbReference type="GeneID" id="37045609"/>
<organism evidence="6 7">
    <name type="scientific">Acaromyces ingoldii</name>
    <dbReference type="NCBI Taxonomy" id="215250"/>
    <lineage>
        <taxon>Eukaryota</taxon>
        <taxon>Fungi</taxon>
        <taxon>Dikarya</taxon>
        <taxon>Basidiomycota</taxon>
        <taxon>Ustilaginomycotina</taxon>
        <taxon>Exobasidiomycetes</taxon>
        <taxon>Exobasidiales</taxon>
        <taxon>Cryptobasidiaceae</taxon>
        <taxon>Acaromyces</taxon>
    </lineage>
</organism>
<evidence type="ECO:0000256" key="4">
    <source>
        <dbReference type="SAM" id="MobiDB-lite"/>
    </source>
</evidence>
<dbReference type="InParanoid" id="A0A316YFQ0"/>
<evidence type="ECO:0000256" key="2">
    <source>
        <dbReference type="ARBA" id="ARBA00022723"/>
    </source>
</evidence>
<dbReference type="GO" id="GO:0008270">
    <property type="term" value="F:zinc ion binding"/>
    <property type="evidence" value="ECO:0007669"/>
    <property type="project" value="InterPro"/>
</dbReference>
<dbReference type="GO" id="GO:0006351">
    <property type="term" value="P:DNA-templated transcription"/>
    <property type="evidence" value="ECO:0007669"/>
    <property type="project" value="InterPro"/>
</dbReference>
<dbReference type="OrthoDB" id="2548401at2759"/>
<proteinExistence type="predicted"/>
<dbReference type="PROSITE" id="PS50048">
    <property type="entry name" value="ZN2_CY6_FUNGAL_2"/>
    <property type="match status" value="1"/>
</dbReference>
<dbReference type="PANTHER" id="PTHR31001">
    <property type="entry name" value="UNCHARACTERIZED TRANSCRIPTIONAL REGULATORY PROTEIN"/>
    <property type="match status" value="1"/>
</dbReference>
<dbReference type="EMBL" id="KZ819639">
    <property type="protein sequence ID" value="PWN87951.1"/>
    <property type="molecule type" value="Genomic_DNA"/>
</dbReference>
<dbReference type="CDD" id="cd00067">
    <property type="entry name" value="GAL4"/>
    <property type="match status" value="1"/>
</dbReference>
<dbReference type="GO" id="GO:0000981">
    <property type="term" value="F:DNA-binding transcription factor activity, RNA polymerase II-specific"/>
    <property type="evidence" value="ECO:0007669"/>
    <property type="project" value="InterPro"/>
</dbReference>
<dbReference type="PANTHER" id="PTHR31001:SF56">
    <property type="entry name" value="ZN(2)-C6 FUNGAL-TYPE DOMAIN-CONTAINING PROTEIN"/>
    <property type="match status" value="1"/>
</dbReference>
<gene>
    <name evidence="6" type="ORF">FA10DRAFT_281458</name>
</gene>
<evidence type="ECO:0000256" key="1">
    <source>
        <dbReference type="ARBA" id="ARBA00004123"/>
    </source>
</evidence>
<dbReference type="InterPro" id="IPR001138">
    <property type="entry name" value="Zn2Cys6_DnaBD"/>
</dbReference>
<feature type="region of interest" description="Disordered" evidence="4">
    <location>
        <begin position="595"/>
        <end position="616"/>
    </location>
</feature>
<dbReference type="InterPro" id="IPR050613">
    <property type="entry name" value="Sec_Metabolite_Reg"/>
</dbReference>
<evidence type="ECO:0000313" key="7">
    <source>
        <dbReference type="Proteomes" id="UP000245768"/>
    </source>
</evidence>
<accession>A0A316YFQ0</accession>
<keyword evidence="2" id="KW-0479">Metal-binding</keyword>
<protein>
    <recommendedName>
        <fullName evidence="5">Zn(2)-C6 fungal-type domain-containing protein</fullName>
    </recommendedName>
</protein>
<comment type="subcellular location">
    <subcellularLocation>
        <location evidence="1">Nucleus</location>
    </subcellularLocation>
</comment>
<dbReference type="GO" id="GO:0005634">
    <property type="term" value="C:nucleus"/>
    <property type="evidence" value="ECO:0007669"/>
    <property type="project" value="UniProtKB-SubCell"/>
</dbReference>
<dbReference type="STRING" id="215250.A0A316YFQ0"/>
<evidence type="ECO:0000259" key="5">
    <source>
        <dbReference type="PROSITE" id="PS50048"/>
    </source>
</evidence>
<dbReference type="SUPFAM" id="SSF57701">
    <property type="entry name" value="Zn2/Cys6 DNA-binding domain"/>
    <property type="match status" value="1"/>
</dbReference>
<dbReference type="InterPro" id="IPR036864">
    <property type="entry name" value="Zn2-C6_fun-type_DNA-bd_sf"/>
</dbReference>
<dbReference type="Pfam" id="PF04082">
    <property type="entry name" value="Fungal_trans"/>
    <property type="match status" value="1"/>
</dbReference>
<keyword evidence="3" id="KW-0539">Nucleus</keyword>
<name>A0A316YFQ0_9BASI</name>
<dbReference type="InterPro" id="IPR007219">
    <property type="entry name" value="XnlR_reg_dom"/>
</dbReference>
<dbReference type="RefSeq" id="XP_025375149.1">
    <property type="nucleotide sequence ID" value="XM_025523693.1"/>
</dbReference>
<dbReference type="Proteomes" id="UP000245768">
    <property type="component" value="Unassembled WGS sequence"/>
</dbReference>
<evidence type="ECO:0000256" key="3">
    <source>
        <dbReference type="ARBA" id="ARBA00023242"/>
    </source>
</evidence>
<feature type="domain" description="Zn(2)-C6 fungal-type" evidence="5">
    <location>
        <begin position="22"/>
        <end position="53"/>
    </location>
</feature>
<feature type="compositionally biased region" description="Low complexity" evidence="4">
    <location>
        <begin position="596"/>
        <end position="616"/>
    </location>
</feature>
<dbReference type="AlphaFoldDB" id="A0A316YFQ0"/>
<keyword evidence="7" id="KW-1185">Reference proteome</keyword>
<feature type="region of interest" description="Disordered" evidence="4">
    <location>
        <begin position="132"/>
        <end position="159"/>
    </location>
</feature>